<accession>A0ACC3S3S0</accession>
<evidence type="ECO:0000313" key="2">
    <source>
        <dbReference type="Proteomes" id="UP001320706"/>
    </source>
</evidence>
<reference evidence="1" key="1">
    <citation type="submission" date="2024-02" db="EMBL/GenBank/DDBJ databases">
        <title>Metagenome Assembled Genome of Zalaria obscura JY119.</title>
        <authorList>
            <person name="Vighnesh L."/>
            <person name="Jagadeeshwari U."/>
            <person name="Venkata Ramana C."/>
            <person name="Sasikala C."/>
        </authorList>
    </citation>
    <scope>NUCLEOTIDE SEQUENCE</scope>
    <source>
        <strain evidence="1">JY119</strain>
    </source>
</reference>
<protein>
    <submittedName>
        <fullName evidence="1">Uncharacterized protein</fullName>
    </submittedName>
</protein>
<dbReference type="EMBL" id="JAMKPW020000043">
    <property type="protein sequence ID" value="KAK8194236.1"/>
    <property type="molecule type" value="Genomic_DNA"/>
</dbReference>
<organism evidence="1 2">
    <name type="scientific">Zalaria obscura</name>
    <dbReference type="NCBI Taxonomy" id="2024903"/>
    <lineage>
        <taxon>Eukaryota</taxon>
        <taxon>Fungi</taxon>
        <taxon>Dikarya</taxon>
        <taxon>Ascomycota</taxon>
        <taxon>Pezizomycotina</taxon>
        <taxon>Dothideomycetes</taxon>
        <taxon>Dothideomycetidae</taxon>
        <taxon>Dothideales</taxon>
        <taxon>Zalariaceae</taxon>
        <taxon>Zalaria</taxon>
    </lineage>
</organism>
<keyword evidence="2" id="KW-1185">Reference proteome</keyword>
<comment type="caution">
    <text evidence="1">The sequence shown here is derived from an EMBL/GenBank/DDBJ whole genome shotgun (WGS) entry which is preliminary data.</text>
</comment>
<dbReference type="Proteomes" id="UP001320706">
    <property type="component" value="Unassembled WGS sequence"/>
</dbReference>
<name>A0ACC3S3S0_9PEZI</name>
<proteinExistence type="predicted"/>
<evidence type="ECO:0000313" key="1">
    <source>
        <dbReference type="EMBL" id="KAK8194236.1"/>
    </source>
</evidence>
<sequence>MESPTRSYAPLSPSKSAPDISVQGLVARFNTLEVKDRDEEAQRQIKRLEAALKRAEIAREEAETEAKALRRDLREVQEEREKEKQSARQRSEEYEKKYEKAKDRFRQQRVKYDESMKKASKEFMEREKNYWRTQATFEEEMGWERKLRADAHELVAFLETERRFQMAAQGKSATRREQEKQTGPTWEDLDVMMQEEEDMQQEQQQRQEPMQAREQRQQHQQHQQQQQQHHHHHHQQELLVPMGTIPRAHSASPQPPAPIFSRTHTPLPPPLTLETPPPTSSSPPLPTTAPATFPSHQESSPVDSAFADRPATPPNTTTTIPVHFNDSEDKENRTPVTLSHPHSHTRSISACESGTKTVPLAGAGVCAGVGTPIIDRAAALAAIQYRRGRAKSLLNHQVTPRKTPMLDRRDVSAPALVTMTVGRKK</sequence>
<gene>
    <name evidence="1" type="ORF">M8818_007424</name>
</gene>